<comment type="caution">
    <text evidence="1">The sequence shown here is derived from an EMBL/GenBank/DDBJ whole genome shotgun (WGS) entry which is preliminary data.</text>
</comment>
<name>A0A0T6LNW5_WENVI</name>
<keyword evidence="2" id="KW-1185">Reference proteome</keyword>
<reference evidence="1 2" key="1">
    <citation type="submission" date="2015-10" db="EMBL/GenBank/DDBJ databases">
        <title>Draft genome sequence of pyrrolomycin-producing Streptomyces vitaminophilus.</title>
        <authorList>
            <person name="Graham D.E."/>
            <person name="Mahan K.M."/>
            <person name="Klingeman D.M."/>
            <person name="Hettich R.L."/>
            <person name="Parry R.J."/>
        </authorList>
    </citation>
    <scope>NUCLEOTIDE SEQUENCE [LARGE SCALE GENOMIC DNA]</scope>
    <source>
        <strain evidence="1 2">ATCC 31673</strain>
    </source>
</reference>
<sequence length="391" mass="41152">MSTSTLRERLDTLRGAAPPRPMDARTLAALAANPGCRRRALLDAAGADKGALARHLGSPAPFGQSQFAIVRGNVFEARVKADGCAALLKLLTEQFQLAVPDRLTPPDLSAPGLAGRAERTRRALAEATRRGAWALLDHPLLGFEVAGCTTYVEPDAVLVHPDGRWTVLEIKSFPILDGSADPAKVGAAARQAAVYVMALRSVARALGAGRPDHTVLLVCPRDFSNLPTGAMVDVRRQLGVTERQLARLARLEEIAAELPEGTTFDLCPGPDGAPTRPVAELAAAVDAVPARYAPDCLAACELAFHCRRRARDEGALEALGRSVRAEFGSLDTVRAVLDALPPSEIGAEAALEGEDTVVHQVRRAARLRAAALACGRDDRPLPGGAGGDGPE</sequence>
<dbReference type="RefSeq" id="WP_018383385.1">
    <property type="nucleotide sequence ID" value="NZ_LLZU01000035.1"/>
</dbReference>
<dbReference type="eggNOG" id="ENOG502Z8CB">
    <property type="taxonomic scope" value="Bacteria"/>
</dbReference>
<evidence type="ECO:0008006" key="3">
    <source>
        <dbReference type="Google" id="ProtNLM"/>
    </source>
</evidence>
<gene>
    <name evidence="1" type="ORF">AQ490_05335</name>
</gene>
<dbReference type="Proteomes" id="UP000050867">
    <property type="component" value="Unassembled WGS sequence"/>
</dbReference>
<organism evidence="1 2">
    <name type="scientific">Wenjunlia vitaminophila</name>
    <name type="common">Streptomyces vitaminophilus</name>
    <dbReference type="NCBI Taxonomy" id="76728"/>
    <lineage>
        <taxon>Bacteria</taxon>
        <taxon>Bacillati</taxon>
        <taxon>Actinomycetota</taxon>
        <taxon>Actinomycetes</taxon>
        <taxon>Kitasatosporales</taxon>
        <taxon>Streptomycetaceae</taxon>
        <taxon>Wenjunlia</taxon>
    </lineage>
</organism>
<dbReference type="EMBL" id="LLZU01000035">
    <property type="protein sequence ID" value="KRV47795.1"/>
    <property type="molecule type" value="Genomic_DNA"/>
</dbReference>
<dbReference type="AlphaFoldDB" id="A0A0T6LNW5"/>
<proteinExistence type="predicted"/>
<evidence type="ECO:0000313" key="2">
    <source>
        <dbReference type="Proteomes" id="UP000050867"/>
    </source>
</evidence>
<dbReference type="STRING" id="76728.AQ490_05335"/>
<accession>A0A0T6LNW5</accession>
<evidence type="ECO:0000313" key="1">
    <source>
        <dbReference type="EMBL" id="KRV47795.1"/>
    </source>
</evidence>
<protein>
    <recommendedName>
        <fullName evidence="3">Secreted protein</fullName>
    </recommendedName>
</protein>